<keyword evidence="1" id="KW-0472">Membrane</keyword>
<comment type="caution">
    <text evidence="2">The sequence shown here is derived from an EMBL/GenBank/DDBJ whole genome shotgun (WGS) entry which is preliminary data.</text>
</comment>
<evidence type="ECO:0000313" key="2">
    <source>
        <dbReference type="EMBL" id="MBS2546703.1"/>
    </source>
</evidence>
<evidence type="ECO:0000256" key="1">
    <source>
        <dbReference type="SAM" id="Phobius"/>
    </source>
</evidence>
<dbReference type="EMBL" id="JAAFYZ010000016">
    <property type="protein sequence ID" value="MBS2546703.1"/>
    <property type="molecule type" value="Genomic_DNA"/>
</dbReference>
<proteinExistence type="predicted"/>
<name>A0ABS5KKZ0_9ACTN</name>
<feature type="transmembrane region" description="Helical" evidence="1">
    <location>
        <begin position="33"/>
        <end position="54"/>
    </location>
</feature>
<dbReference type="Proteomes" id="UP000730482">
    <property type="component" value="Unassembled WGS sequence"/>
</dbReference>
<organism evidence="2 3">
    <name type="scientific">Catenulispora pinistramenti</name>
    <dbReference type="NCBI Taxonomy" id="2705254"/>
    <lineage>
        <taxon>Bacteria</taxon>
        <taxon>Bacillati</taxon>
        <taxon>Actinomycetota</taxon>
        <taxon>Actinomycetes</taxon>
        <taxon>Catenulisporales</taxon>
        <taxon>Catenulisporaceae</taxon>
        <taxon>Catenulispora</taxon>
    </lineage>
</organism>
<feature type="transmembrane region" description="Helical" evidence="1">
    <location>
        <begin position="74"/>
        <end position="91"/>
    </location>
</feature>
<feature type="transmembrane region" description="Helical" evidence="1">
    <location>
        <begin position="127"/>
        <end position="150"/>
    </location>
</feature>
<evidence type="ECO:0000313" key="3">
    <source>
        <dbReference type="Proteomes" id="UP000730482"/>
    </source>
</evidence>
<gene>
    <name evidence="2" type="ORF">KGQ19_07465</name>
</gene>
<reference evidence="2 3" key="1">
    <citation type="submission" date="2020-02" db="EMBL/GenBank/DDBJ databases">
        <title>Acidophilic actinobacteria isolated from forest soil.</title>
        <authorList>
            <person name="Golinska P."/>
        </authorList>
    </citation>
    <scope>NUCLEOTIDE SEQUENCE [LARGE SCALE GENOMIC DNA]</scope>
    <source>
        <strain evidence="2 3">NL8</strain>
    </source>
</reference>
<keyword evidence="3" id="KW-1185">Reference proteome</keyword>
<evidence type="ECO:0008006" key="4">
    <source>
        <dbReference type="Google" id="ProtNLM"/>
    </source>
</evidence>
<accession>A0ABS5KKZ0</accession>
<dbReference type="RefSeq" id="WP_212008346.1">
    <property type="nucleotide sequence ID" value="NZ_JAAFYZ010000016.1"/>
</dbReference>
<keyword evidence="1" id="KW-0812">Transmembrane</keyword>
<keyword evidence="1" id="KW-1133">Transmembrane helix</keyword>
<feature type="transmembrane region" description="Helical" evidence="1">
    <location>
        <begin position="103"/>
        <end position="121"/>
    </location>
</feature>
<sequence length="165" mass="18465">MVGDARQRYAKPMYSRPEYANTPDQTGAELRGCLHLLATAGLVFGTTVTGRLALIVGNRVATQHRPTFEDGTLAAGYALAAVVFGRLVLWWTRRRRVIARRYLLFDAVLPPIATLVDIAAWNHWTRFAGIMAFAEVAGLILSALATTRWARWFHHDKSKLDFGLR</sequence>
<protein>
    <recommendedName>
        <fullName evidence="4">Integral membrane protein</fullName>
    </recommendedName>
</protein>